<accession>A0A8C7WUK2</accession>
<dbReference type="AlphaFoldDB" id="A0A8C7WUK2"/>
<protein>
    <submittedName>
        <fullName evidence="2">Uncharacterized protein</fullName>
    </submittedName>
</protein>
<dbReference type="GeneTree" id="ENSGT01010000224157"/>
<dbReference type="Proteomes" id="UP000694383">
    <property type="component" value="Unplaced"/>
</dbReference>
<proteinExistence type="predicted"/>
<sequence length="109" mass="11838">MVSLLWSSSNTAAKTLCLGWSEAWLVLGWGLTGNSRVCKLLQPHWVTFQCSLLLVPSLGKCRDFGSEKGDGVPKENSPFINNTDHDKNNSYDGTNMALFEVSACGQSAV</sequence>
<dbReference type="Ensembl" id="ENSOSIT00000003864.1">
    <property type="protein sequence ID" value="ENSOSIP00000003606.1"/>
    <property type="gene ID" value="ENSOSIG00000002402.1"/>
</dbReference>
<evidence type="ECO:0000313" key="2">
    <source>
        <dbReference type="Ensembl" id="ENSOSIP00000003606.1"/>
    </source>
</evidence>
<organism evidence="2 3">
    <name type="scientific">Oryzias sinensis</name>
    <name type="common">Chinese medaka</name>
    <dbReference type="NCBI Taxonomy" id="183150"/>
    <lineage>
        <taxon>Eukaryota</taxon>
        <taxon>Metazoa</taxon>
        <taxon>Chordata</taxon>
        <taxon>Craniata</taxon>
        <taxon>Vertebrata</taxon>
        <taxon>Euteleostomi</taxon>
        <taxon>Actinopterygii</taxon>
        <taxon>Neopterygii</taxon>
        <taxon>Teleostei</taxon>
        <taxon>Neoteleostei</taxon>
        <taxon>Acanthomorphata</taxon>
        <taxon>Ovalentaria</taxon>
        <taxon>Atherinomorphae</taxon>
        <taxon>Beloniformes</taxon>
        <taxon>Adrianichthyidae</taxon>
        <taxon>Oryziinae</taxon>
        <taxon>Oryzias</taxon>
    </lineage>
</organism>
<reference evidence="2" key="2">
    <citation type="submission" date="2025-09" db="UniProtKB">
        <authorList>
            <consortium name="Ensembl"/>
        </authorList>
    </citation>
    <scope>IDENTIFICATION</scope>
</reference>
<keyword evidence="3" id="KW-1185">Reference proteome</keyword>
<evidence type="ECO:0000256" key="1">
    <source>
        <dbReference type="SAM" id="MobiDB-lite"/>
    </source>
</evidence>
<evidence type="ECO:0000313" key="3">
    <source>
        <dbReference type="Proteomes" id="UP000694383"/>
    </source>
</evidence>
<feature type="region of interest" description="Disordered" evidence="1">
    <location>
        <begin position="69"/>
        <end position="88"/>
    </location>
</feature>
<reference evidence="2" key="1">
    <citation type="submission" date="2025-08" db="UniProtKB">
        <authorList>
            <consortium name="Ensembl"/>
        </authorList>
    </citation>
    <scope>IDENTIFICATION</scope>
</reference>
<name>A0A8C7WUK2_9TELE</name>